<accession>A0A2P5HJU9</accession>
<dbReference type="EMBL" id="MAVT02001598">
    <property type="protein sequence ID" value="POS70524.1"/>
    <property type="molecule type" value="Genomic_DNA"/>
</dbReference>
<evidence type="ECO:0000256" key="3">
    <source>
        <dbReference type="ARBA" id="ARBA00006731"/>
    </source>
</evidence>
<dbReference type="InterPro" id="IPR006571">
    <property type="entry name" value="TLDc_dom"/>
</dbReference>
<gene>
    <name evidence="7" type="ORF">DHEL01_v211085</name>
</gene>
<proteinExistence type="inferred from homology"/>
<evidence type="ECO:0000313" key="8">
    <source>
        <dbReference type="Proteomes" id="UP000094444"/>
    </source>
</evidence>
<dbReference type="GO" id="GO:0005634">
    <property type="term" value="C:nucleus"/>
    <property type="evidence" value="ECO:0007669"/>
    <property type="project" value="TreeGrafter"/>
</dbReference>
<evidence type="ECO:0000256" key="4">
    <source>
        <dbReference type="ARBA" id="ARBA00015163"/>
    </source>
</evidence>
<dbReference type="STRING" id="158607.A0A2P5HJU9"/>
<dbReference type="FunCoup" id="A0A2P5HJU9">
    <property type="interactions" value="6"/>
</dbReference>
<feature type="domain" description="TLDc" evidence="6">
    <location>
        <begin position="318"/>
        <end position="538"/>
    </location>
</feature>
<dbReference type="GO" id="GO:0006979">
    <property type="term" value="P:response to oxidative stress"/>
    <property type="evidence" value="ECO:0007669"/>
    <property type="project" value="TreeGrafter"/>
</dbReference>
<comment type="similarity">
    <text evidence="3">Belongs to the RTC5 family.</text>
</comment>
<dbReference type="PANTHER" id="PTHR23354:SF130">
    <property type="entry name" value="RESTRICTION OF TELOMERE CAPPING PROTEIN 5"/>
    <property type="match status" value="1"/>
</dbReference>
<dbReference type="PANTHER" id="PTHR23354">
    <property type="entry name" value="NUCLEOLAR PROTEIN 7/ESTROGEN RECEPTOR COACTIVATOR-RELATED"/>
    <property type="match status" value="1"/>
</dbReference>
<evidence type="ECO:0000259" key="6">
    <source>
        <dbReference type="PROSITE" id="PS51886"/>
    </source>
</evidence>
<dbReference type="InParanoid" id="A0A2P5HJU9"/>
<comment type="function">
    <text evidence="1">May be involved in a process influencing telomere capping.</text>
</comment>
<dbReference type="Proteomes" id="UP000094444">
    <property type="component" value="Unassembled WGS sequence"/>
</dbReference>
<name>A0A2P5HJU9_DIAHE</name>
<dbReference type="AlphaFoldDB" id="A0A2P5HJU9"/>
<dbReference type="OrthoDB" id="289228at2759"/>
<dbReference type="Pfam" id="PF07534">
    <property type="entry name" value="TLD"/>
    <property type="match status" value="1"/>
</dbReference>
<comment type="caution">
    <text evidence="7">The sequence shown here is derived from an EMBL/GenBank/DDBJ whole genome shotgun (WGS) entry which is preliminary data.</text>
</comment>
<protein>
    <recommendedName>
        <fullName evidence="4">Restriction of telomere capping protein 5</fullName>
    </recommendedName>
</protein>
<evidence type="ECO:0000313" key="7">
    <source>
        <dbReference type="EMBL" id="POS70524.1"/>
    </source>
</evidence>
<organism evidence="7 8">
    <name type="scientific">Diaporthe helianthi</name>
    <dbReference type="NCBI Taxonomy" id="158607"/>
    <lineage>
        <taxon>Eukaryota</taxon>
        <taxon>Fungi</taxon>
        <taxon>Dikarya</taxon>
        <taxon>Ascomycota</taxon>
        <taxon>Pezizomycotina</taxon>
        <taxon>Sordariomycetes</taxon>
        <taxon>Sordariomycetidae</taxon>
        <taxon>Diaporthales</taxon>
        <taxon>Diaporthaceae</taxon>
        <taxon>Diaporthe</taxon>
    </lineage>
</organism>
<dbReference type="GO" id="GO:0005737">
    <property type="term" value="C:cytoplasm"/>
    <property type="evidence" value="ECO:0007669"/>
    <property type="project" value="UniProtKB-SubCell"/>
</dbReference>
<dbReference type="SMART" id="SM00584">
    <property type="entry name" value="TLDc"/>
    <property type="match status" value="1"/>
</dbReference>
<evidence type="ECO:0000256" key="2">
    <source>
        <dbReference type="ARBA" id="ARBA00004496"/>
    </source>
</evidence>
<sequence length="593" mass="64502">MGQAISGHNDSPEPRTNEDLRRELASEFATKCLSSIELYSLEDNFKSLAEAQQEPGGTRHLHILESTIVRFLEIPDVLEVSAVIGKMVTLIGTFPFLQDAPAIMGLDALVITVVVLTERYQGLLSKGCTDRTRLLFHSLAVYDQKLLGPNSARLTIGTAGDHEPDDEDGFVTSALELLDCADAFKDAELPPAHEAIIPADNFRRLIMLLLLVAPMDPQEKLAQYADRTAGGELESLRSAADSILATFLNVESCPGIKLRAFETVLPVALPFLFQGFNALFGRFVFSKSLDFGKQGGHGDKAGEPSPRAAPPLLPDRASIMDSTTLSQLSFFIPGSSLFRRLRLLYSGENDGFSMGSFESKVFNWRAPTILLVRGMRIAGSSGGSEERFAASLPPKRFPDGSQSGRLTYGVYISQPWRHSHKECFGDSDTLLFQLQPIHDVFPASTLNKDYVSFIKPGVSPTNTGIGVGSPLSPSSSTYRGQSITHLGSVALLLDSSFEFGVFTHDNSSRGGAFKGSVCREFDFQDRFEIESLEVWGCGGDEEAKVQAERWAFEGREAEARRRINLGTGDVEADRALLEMAGLIGGNRSGGSMA</sequence>
<evidence type="ECO:0000256" key="5">
    <source>
        <dbReference type="ARBA" id="ARBA00022490"/>
    </source>
</evidence>
<reference evidence="7" key="1">
    <citation type="submission" date="2017-09" db="EMBL/GenBank/DDBJ databases">
        <title>Polyketide synthases of a Diaporthe helianthi virulent isolate.</title>
        <authorList>
            <person name="Baroncelli R."/>
        </authorList>
    </citation>
    <scope>NUCLEOTIDE SEQUENCE [LARGE SCALE GENOMIC DNA]</scope>
    <source>
        <strain evidence="7">7/96</strain>
    </source>
</reference>
<keyword evidence="8" id="KW-1185">Reference proteome</keyword>
<comment type="subcellular location">
    <subcellularLocation>
        <location evidence="2">Cytoplasm</location>
    </subcellularLocation>
</comment>
<dbReference type="PROSITE" id="PS51886">
    <property type="entry name" value="TLDC"/>
    <property type="match status" value="1"/>
</dbReference>
<keyword evidence="5" id="KW-0963">Cytoplasm</keyword>
<evidence type="ECO:0000256" key="1">
    <source>
        <dbReference type="ARBA" id="ARBA00002738"/>
    </source>
</evidence>